<accession>A0A916WRN2</accession>
<sequence>MAVAIALGDVGECIQLRGADASSRQPHPGERTVGSGVCGQHTGASVGWSRRHPHQGRRSTDARSRPRTDHLYLPEATHRDPDLLTTDLLTTDRLLSRYLRRVVGTCTN</sequence>
<keyword evidence="3" id="KW-1185">Reference proteome</keyword>
<name>A0A916WRN2_9ACTN</name>
<proteinExistence type="predicted"/>
<protein>
    <submittedName>
        <fullName evidence="2">Uncharacterized protein</fullName>
    </submittedName>
</protein>
<feature type="compositionally biased region" description="Basic and acidic residues" evidence="1">
    <location>
        <begin position="58"/>
        <end position="77"/>
    </location>
</feature>
<feature type="region of interest" description="Disordered" evidence="1">
    <location>
        <begin position="18"/>
        <end position="77"/>
    </location>
</feature>
<dbReference type="AlphaFoldDB" id="A0A916WRN2"/>
<dbReference type="Proteomes" id="UP000621454">
    <property type="component" value="Unassembled WGS sequence"/>
</dbReference>
<gene>
    <name evidence="2" type="ORF">GCM10011489_10450</name>
</gene>
<organism evidence="2 3">
    <name type="scientific">Gordonia jinhuaensis</name>
    <dbReference type="NCBI Taxonomy" id="1517702"/>
    <lineage>
        <taxon>Bacteria</taxon>
        <taxon>Bacillati</taxon>
        <taxon>Actinomycetota</taxon>
        <taxon>Actinomycetes</taxon>
        <taxon>Mycobacteriales</taxon>
        <taxon>Gordoniaceae</taxon>
        <taxon>Gordonia</taxon>
    </lineage>
</organism>
<evidence type="ECO:0000313" key="3">
    <source>
        <dbReference type="Proteomes" id="UP000621454"/>
    </source>
</evidence>
<reference evidence="2" key="1">
    <citation type="journal article" date="2014" name="Int. J. Syst. Evol. Microbiol.">
        <title>Complete genome sequence of Corynebacterium casei LMG S-19264T (=DSM 44701T), isolated from a smear-ripened cheese.</title>
        <authorList>
            <consortium name="US DOE Joint Genome Institute (JGI-PGF)"/>
            <person name="Walter F."/>
            <person name="Albersmeier A."/>
            <person name="Kalinowski J."/>
            <person name="Ruckert C."/>
        </authorList>
    </citation>
    <scope>NUCLEOTIDE SEQUENCE</scope>
    <source>
        <strain evidence="2">CGMCC 1.12827</strain>
    </source>
</reference>
<dbReference type="EMBL" id="BMGC01000005">
    <property type="protein sequence ID" value="GGB24091.1"/>
    <property type="molecule type" value="Genomic_DNA"/>
</dbReference>
<evidence type="ECO:0000313" key="2">
    <source>
        <dbReference type="EMBL" id="GGB24091.1"/>
    </source>
</evidence>
<evidence type="ECO:0000256" key="1">
    <source>
        <dbReference type="SAM" id="MobiDB-lite"/>
    </source>
</evidence>
<reference evidence="2" key="2">
    <citation type="submission" date="2020-09" db="EMBL/GenBank/DDBJ databases">
        <authorList>
            <person name="Sun Q."/>
            <person name="Zhou Y."/>
        </authorList>
    </citation>
    <scope>NUCLEOTIDE SEQUENCE</scope>
    <source>
        <strain evidence="2">CGMCC 1.12827</strain>
    </source>
</reference>
<comment type="caution">
    <text evidence="2">The sequence shown here is derived from an EMBL/GenBank/DDBJ whole genome shotgun (WGS) entry which is preliminary data.</text>
</comment>